<dbReference type="EMBL" id="MBUA01000001">
    <property type="protein sequence ID" value="MBC6489986.1"/>
    <property type="molecule type" value="Genomic_DNA"/>
</dbReference>
<accession>A0ABR7M4Z9</accession>
<organism evidence="2 3">
    <name type="scientific">Flavihumibacter stibioxidans</name>
    <dbReference type="NCBI Taxonomy" id="1834163"/>
    <lineage>
        <taxon>Bacteria</taxon>
        <taxon>Pseudomonadati</taxon>
        <taxon>Bacteroidota</taxon>
        <taxon>Chitinophagia</taxon>
        <taxon>Chitinophagales</taxon>
        <taxon>Chitinophagaceae</taxon>
        <taxon>Flavihumibacter</taxon>
    </lineage>
</organism>
<dbReference type="InterPro" id="IPR011044">
    <property type="entry name" value="Quino_amine_DH_bsu"/>
</dbReference>
<protein>
    <recommendedName>
        <fullName evidence="4">Glutamine cyclotransferase</fullName>
    </recommendedName>
</protein>
<evidence type="ECO:0000256" key="1">
    <source>
        <dbReference type="SAM" id="SignalP"/>
    </source>
</evidence>
<gene>
    <name evidence="2" type="ORF">BC349_03330</name>
</gene>
<dbReference type="PROSITE" id="PS51257">
    <property type="entry name" value="PROKAR_LIPOPROTEIN"/>
    <property type="match status" value="1"/>
</dbReference>
<dbReference type="Proteomes" id="UP000765802">
    <property type="component" value="Unassembled WGS sequence"/>
</dbReference>
<name>A0ABR7M4Z9_9BACT</name>
<keyword evidence="3" id="KW-1185">Reference proteome</keyword>
<feature type="chain" id="PRO_5046461906" description="Glutamine cyclotransferase" evidence="1">
    <location>
        <begin position="20"/>
        <end position="281"/>
    </location>
</feature>
<dbReference type="Pfam" id="PF05096">
    <property type="entry name" value="Glu_cyclase_2"/>
    <property type="match status" value="1"/>
</dbReference>
<feature type="signal peptide" evidence="1">
    <location>
        <begin position="1"/>
        <end position="19"/>
    </location>
</feature>
<dbReference type="RefSeq" id="WP_187255316.1">
    <property type="nucleotide sequence ID" value="NZ_JBHULF010000006.1"/>
</dbReference>
<evidence type="ECO:0000313" key="3">
    <source>
        <dbReference type="Proteomes" id="UP000765802"/>
    </source>
</evidence>
<keyword evidence="1" id="KW-0732">Signal</keyword>
<evidence type="ECO:0008006" key="4">
    <source>
        <dbReference type="Google" id="ProtNLM"/>
    </source>
</evidence>
<dbReference type="InterPro" id="IPR007788">
    <property type="entry name" value="QCT"/>
</dbReference>
<dbReference type="SUPFAM" id="SSF50969">
    <property type="entry name" value="YVTN repeat-like/Quinoprotein amine dehydrogenase"/>
    <property type="match status" value="1"/>
</dbReference>
<dbReference type="PANTHER" id="PTHR31270:SF1">
    <property type="entry name" value="GLUTAMINYL-PEPTIDE CYCLOTRANSFERASE"/>
    <property type="match status" value="1"/>
</dbReference>
<proteinExistence type="predicted"/>
<sequence length="281" mass="31232">MKYLIPGILLLAATTIAGCNNMEQSATQTPVTTAGTIPAPAPLRINILNVYPHDNESYTQGLLVYKGQLYESTGGQAESNKWKSWVGKTDLKTGKHLSRAMLDKAYFGEGVTILGDKLYQLTWTSNIGFIYDPVTLRRTGEFPLKTEGWGITNDSTSLIVSDGTSNLYYLNPADFSTRKILGVSDNNGPVNNLNELEFINGYIYANRWQTNYILKIDPSNGQVVGMADLSNLLKQYNRPDFNENIYNNGDAVLNGIAYDPDTKKVYITGKLWPVMFETTIE</sequence>
<comment type="caution">
    <text evidence="2">The sequence shown here is derived from an EMBL/GenBank/DDBJ whole genome shotgun (WGS) entry which is preliminary data.</text>
</comment>
<evidence type="ECO:0000313" key="2">
    <source>
        <dbReference type="EMBL" id="MBC6489986.1"/>
    </source>
</evidence>
<dbReference type="PANTHER" id="PTHR31270">
    <property type="entry name" value="GLUTAMINYL-PEPTIDE CYCLOTRANSFERASE"/>
    <property type="match status" value="1"/>
</dbReference>
<reference evidence="2 3" key="1">
    <citation type="submission" date="2016-07" db="EMBL/GenBank/DDBJ databases">
        <title>Genome analysis of Flavihumibacter stibioxidans YS-17.</title>
        <authorList>
            <person name="Shi K."/>
            <person name="Han Y."/>
            <person name="Wang G."/>
        </authorList>
    </citation>
    <scope>NUCLEOTIDE SEQUENCE [LARGE SCALE GENOMIC DNA]</scope>
    <source>
        <strain evidence="2 3">YS-17</strain>
    </source>
</reference>